<proteinExistence type="predicted"/>
<keyword evidence="1" id="KW-0812">Transmembrane</keyword>
<evidence type="ECO:0000313" key="2">
    <source>
        <dbReference type="EMBL" id="TNJ46542.1"/>
    </source>
</evidence>
<dbReference type="AlphaFoldDB" id="A0A5C4SQI5"/>
<organism evidence="2 3">
    <name type="scientific">Allotamlana fucoidanivorans</name>
    <dbReference type="NCBI Taxonomy" id="2583814"/>
    <lineage>
        <taxon>Bacteria</taxon>
        <taxon>Pseudomonadati</taxon>
        <taxon>Bacteroidota</taxon>
        <taxon>Flavobacteriia</taxon>
        <taxon>Flavobacteriales</taxon>
        <taxon>Flavobacteriaceae</taxon>
        <taxon>Allotamlana</taxon>
    </lineage>
</organism>
<name>A0A5C4SQI5_9FLAO</name>
<reference evidence="2 3" key="1">
    <citation type="submission" date="2019-05" db="EMBL/GenBank/DDBJ databases">
        <title>Tamlana fucoidanivorans sp. nov., isolated from the surface of algae collected from Fujian province in China.</title>
        <authorList>
            <person name="Li J."/>
        </authorList>
    </citation>
    <scope>NUCLEOTIDE SEQUENCE [LARGE SCALE GENOMIC DNA]</scope>
    <source>
        <strain evidence="2 3">CW2-9</strain>
    </source>
</reference>
<evidence type="ECO:0000313" key="3">
    <source>
        <dbReference type="Proteomes" id="UP000308713"/>
    </source>
</evidence>
<gene>
    <name evidence="2" type="ORF">FGF67_02625</name>
</gene>
<protein>
    <submittedName>
        <fullName evidence="2">Uncharacterized protein</fullName>
    </submittedName>
</protein>
<evidence type="ECO:0000256" key="1">
    <source>
        <dbReference type="SAM" id="Phobius"/>
    </source>
</evidence>
<keyword evidence="1" id="KW-0472">Membrane</keyword>
<dbReference type="OrthoDB" id="1452391at2"/>
<keyword evidence="3" id="KW-1185">Reference proteome</keyword>
<keyword evidence="1" id="KW-1133">Transmembrane helix</keyword>
<feature type="transmembrane region" description="Helical" evidence="1">
    <location>
        <begin position="20"/>
        <end position="40"/>
    </location>
</feature>
<dbReference type="EMBL" id="VDCS01000002">
    <property type="protein sequence ID" value="TNJ46542.1"/>
    <property type="molecule type" value="Genomic_DNA"/>
</dbReference>
<comment type="caution">
    <text evidence="2">The sequence shown here is derived from an EMBL/GenBank/DDBJ whole genome shotgun (WGS) entry which is preliminary data.</text>
</comment>
<sequence>MLYNYLNSIVLVPFAMQQSQIVNVLIIVAVFFGILLILGIRKSYKLNKEKQRLEEIDKKLAEEKEKPYRDFTEGHIYGGDN</sequence>
<dbReference type="Proteomes" id="UP000308713">
    <property type="component" value="Unassembled WGS sequence"/>
</dbReference>
<accession>A0A5C4SQI5</accession>
<dbReference type="RefSeq" id="WP_139694913.1">
    <property type="nucleotide sequence ID" value="NZ_CP074074.1"/>
</dbReference>